<evidence type="ECO:0000313" key="2">
    <source>
        <dbReference type="EMBL" id="RAU82863.1"/>
    </source>
</evidence>
<feature type="transmembrane region" description="Helical" evidence="1">
    <location>
        <begin position="25"/>
        <end position="45"/>
    </location>
</feature>
<comment type="caution">
    <text evidence="2">The sequence shown here is derived from an EMBL/GenBank/DDBJ whole genome shotgun (WGS) entry which is preliminary data.</text>
</comment>
<evidence type="ECO:0000313" key="3">
    <source>
        <dbReference type="Proteomes" id="UP000251692"/>
    </source>
</evidence>
<dbReference type="AlphaFoldDB" id="A0A364RF04"/>
<reference evidence="2 3" key="2">
    <citation type="submission" date="2018-07" db="EMBL/GenBank/DDBJ databases">
        <title>Pontibacter sp. 2b14 genomic sequence and assembly.</title>
        <authorList>
            <person name="Du Z.-J."/>
        </authorList>
    </citation>
    <scope>NUCLEOTIDE SEQUENCE [LARGE SCALE GENOMIC DNA]</scope>
    <source>
        <strain evidence="2 3">2b14</strain>
    </source>
</reference>
<keyword evidence="3" id="KW-1185">Reference proteome</keyword>
<name>A0A364RF04_9BACT</name>
<evidence type="ECO:0000256" key="1">
    <source>
        <dbReference type="SAM" id="Phobius"/>
    </source>
</evidence>
<proteinExistence type="predicted"/>
<dbReference type="EMBL" id="QMDV01000002">
    <property type="protein sequence ID" value="RAU82863.1"/>
    <property type="molecule type" value="Genomic_DNA"/>
</dbReference>
<keyword evidence="1" id="KW-0812">Transmembrane</keyword>
<sequence>MNIRFKAVTYENENGKRKPKIFTDFHSGCLGFMLFPLTLLLNIALKFGVAGKKKAFVIDSKPVLPAVRMLLHQKYVAPPSMNLKVDW</sequence>
<reference evidence="2 3" key="1">
    <citation type="submission" date="2018-06" db="EMBL/GenBank/DDBJ databases">
        <authorList>
            <person name="Liu Z.-W."/>
        </authorList>
    </citation>
    <scope>NUCLEOTIDE SEQUENCE [LARGE SCALE GENOMIC DNA]</scope>
    <source>
        <strain evidence="2 3">2b14</strain>
    </source>
</reference>
<accession>A0A364RF04</accession>
<protein>
    <submittedName>
        <fullName evidence="2">Uncharacterized protein</fullName>
    </submittedName>
</protein>
<gene>
    <name evidence="2" type="ORF">DP923_06310</name>
</gene>
<keyword evidence="1" id="KW-0472">Membrane</keyword>
<keyword evidence="1" id="KW-1133">Transmembrane helix</keyword>
<dbReference type="Proteomes" id="UP000251692">
    <property type="component" value="Unassembled WGS sequence"/>
</dbReference>
<organism evidence="2 3">
    <name type="scientific">Pontibacter arcticus</name>
    <dbReference type="NCBI Taxonomy" id="2080288"/>
    <lineage>
        <taxon>Bacteria</taxon>
        <taxon>Pseudomonadati</taxon>
        <taxon>Bacteroidota</taxon>
        <taxon>Cytophagia</taxon>
        <taxon>Cytophagales</taxon>
        <taxon>Hymenobacteraceae</taxon>
        <taxon>Pontibacter</taxon>
    </lineage>
</organism>